<evidence type="ECO:0000313" key="11">
    <source>
        <dbReference type="Proteomes" id="UP000321181"/>
    </source>
</evidence>
<dbReference type="GO" id="GO:0005829">
    <property type="term" value="C:cytosol"/>
    <property type="evidence" value="ECO:0007669"/>
    <property type="project" value="TreeGrafter"/>
</dbReference>
<dbReference type="PANTHER" id="PTHR45754:SF3">
    <property type="entry name" value="METHYLENETETRAHYDROFOLATE REDUCTASE (NADPH)"/>
    <property type="match status" value="1"/>
</dbReference>
<evidence type="ECO:0000256" key="2">
    <source>
        <dbReference type="ARBA" id="ARBA00004777"/>
    </source>
</evidence>
<evidence type="ECO:0000256" key="5">
    <source>
        <dbReference type="ARBA" id="ARBA00022827"/>
    </source>
</evidence>
<evidence type="ECO:0000256" key="9">
    <source>
        <dbReference type="SAM" id="MobiDB-lite"/>
    </source>
</evidence>
<proteinExistence type="inferred from homology"/>
<feature type="region of interest" description="Disordered" evidence="9">
    <location>
        <begin position="321"/>
        <end position="351"/>
    </location>
</feature>
<dbReference type="Gene3D" id="3.20.20.220">
    <property type="match status" value="1"/>
</dbReference>
<gene>
    <name evidence="10" type="ORF">CAE01nite_01470</name>
</gene>
<sequence>MPAPVPARRPGLTHGPAAIDRPTVSFELFPPRTPEATATLWRTVEALARVRPDFMSVTYGASGSTRATTRELVRRLLAETHVLPIAHLTCVGATRRDLVTVIEEFLDEGVRTFLALRGDPPTGAAEWRPHPGGLTRASELVELIREVEHARCGSSASGALRGAAHKLSIAVAAFPTGHPGPESPEERRARDLQSLVAKQAAGADFAITQVFFDARTYLDLVRDARALGVSIPILAGVFPTTDPARLLRLEQMTGVTVPADLLGRLLATDDEDERHRIGTRASVDLANAVLDGGAPGLHVYTFNRHRAALALVEGAGLAEASVAGPSRPLGPPPPIPSVIPHPHDLETQGAP</sequence>
<keyword evidence="5 8" id="KW-0274">FAD</keyword>
<dbReference type="CDD" id="cd00537">
    <property type="entry name" value="MTHFR"/>
    <property type="match status" value="1"/>
</dbReference>
<dbReference type="InterPro" id="IPR003171">
    <property type="entry name" value="Mehydrof_redctse-like"/>
</dbReference>
<name>A0A512D7G4_9CELL</name>
<dbReference type="InterPro" id="IPR029041">
    <property type="entry name" value="FAD-linked_oxidoreductase-like"/>
</dbReference>
<comment type="catalytic activity">
    <reaction evidence="7">
        <text>(6S)-5-methyl-5,6,7,8-tetrahydrofolate + NAD(+) = (6R)-5,10-methylene-5,6,7,8-tetrahydrofolate + NADH + H(+)</text>
        <dbReference type="Rhea" id="RHEA:19821"/>
        <dbReference type="ChEBI" id="CHEBI:15378"/>
        <dbReference type="ChEBI" id="CHEBI:15636"/>
        <dbReference type="ChEBI" id="CHEBI:18608"/>
        <dbReference type="ChEBI" id="CHEBI:57540"/>
        <dbReference type="ChEBI" id="CHEBI:57945"/>
        <dbReference type="EC" id="1.5.1.54"/>
    </reaction>
    <physiologicalReaction direction="right-to-left" evidence="7">
        <dbReference type="Rhea" id="RHEA:19823"/>
    </physiologicalReaction>
</comment>
<comment type="cofactor">
    <cofactor evidence="1 8">
        <name>FAD</name>
        <dbReference type="ChEBI" id="CHEBI:57692"/>
    </cofactor>
</comment>
<evidence type="ECO:0000256" key="6">
    <source>
        <dbReference type="ARBA" id="ARBA00023002"/>
    </source>
</evidence>
<evidence type="ECO:0000256" key="8">
    <source>
        <dbReference type="RuleBase" id="RU003862"/>
    </source>
</evidence>
<feature type="compositionally biased region" description="Basic and acidic residues" evidence="9">
    <location>
        <begin position="341"/>
        <end position="351"/>
    </location>
</feature>
<protein>
    <recommendedName>
        <fullName evidence="8">Methylenetetrahydrofolate reductase</fullName>
    </recommendedName>
</protein>
<dbReference type="GO" id="GO:0035999">
    <property type="term" value="P:tetrahydrofolate interconversion"/>
    <property type="evidence" value="ECO:0007669"/>
    <property type="project" value="UniProtKB-UniPathway"/>
</dbReference>
<dbReference type="GO" id="GO:0106312">
    <property type="term" value="F:methylenetetrahydrofolate reductase (NADH) activity"/>
    <property type="evidence" value="ECO:0007669"/>
    <property type="project" value="UniProtKB-EC"/>
</dbReference>
<dbReference type="Pfam" id="PF02219">
    <property type="entry name" value="MTHFR"/>
    <property type="match status" value="1"/>
</dbReference>
<dbReference type="SUPFAM" id="SSF51730">
    <property type="entry name" value="FAD-linked oxidoreductase"/>
    <property type="match status" value="1"/>
</dbReference>
<evidence type="ECO:0000256" key="3">
    <source>
        <dbReference type="ARBA" id="ARBA00006743"/>
    </source>
</evidence>
<dbReference type="UniPathway" id="UPA00193"/>
<evidence type="ECO:0000256" key="7">
    <source>
        <dbReference type="ARBA" id="ARBA00048628"/>
    </source>
</evidence>
<keyword evidence="11" id="KW-1185">Reference proteome</keyword>
<keyword evidence="4 8" id="KW-0285">Flavoprotein</keyword>
<dbReference type="Proteomes" id="UP000321181">
    <property type="component" value="Unassembled WGS sequence"/>
</dbReference>
<evidence type="ECO:0000256" key="4">
    <source>
        <dbReference type="ARBA" id="ARBA00022630"/>
    </source>
</evidence>
<evidence type="ECO:0000256" key="1">
    <source>
        <dbReference type="ARBA" id="ARBA00001974"/>
    </source>
</evidence>
<keyword evidence="6 8" id="KW-0560">Oxidoreductase</keyword>
<comment type="similarity">
    <text evidence="3 8">Belongs to the methylenetetrahydrofolate reductase family.</text>
</comment>
<reference evidence="10 11" key="1">
    <citation type="submission" date="2019-07" db="EMBL/GenBank/DDBJ databases">
        <title>Whole genome shotgun sequence of Cellulomonas aerilata NBRC 106308.</title>
        <authorList>
            <person name="Hosoyama A."/>
            <person name="Uohara A."/>
            <person name="Ohji S."/>
            <person name="Ichikawa N."/>
        </authorList>
    </citation>
    <scope>NUCLEOTIDE SEQUENCE [LARGE SCALE GENOMIC DNA]</scope>
    <source>
        <strain evidence="10 11">NBRC 106308</strain>
    </source>
</reference>
<comment type="pathway">
    <text evidence="2 8">One-carbon metabolism; tetrahydrofolate interconversion.</text>
</comment>
<evidence type="ECO:0000313" key="10">
    <source>
        <dbReference type="EMBL" id="GEO32422.1"/>
    </source>
</evidence>
<accession>A0A512D7G4</accession>
<dbReference type="RefSeq" id="WP_146898545.1">
    <property type="nucleotide sequence ID" value="NZ_BAAARM010000001.1"/>
</dbReference>
<dbReference type="GO" id="GO:0009086">
    <property type="term" value="P:methionine biosynthetic process"/>
    <property type="evidence" value="ECO:0007669"/>
    <property type="project" value="TreeGrafter"/>
</dbReference>
<dbReference type="PANTHER" id="PTHR45754">
    <property type="entry name" value="METHYLENETETRAHYDROFOLATE REDUCTASE"/>
    <property type="match status" value="1"/>
</dbReference>
<dbReference type="AlphaFoldDB" id="A0A512D7G4"/>
<dbReference type="EMBL" id="BJYY01000001">
    <property type="protein sequence ID" value="GEO32422.1"/>
    <property type="molecule type" value="Genomic_DNA"/>
</dbReference>
<dbReference type="OrthoDB" id="9812555at2"/>
<feature type="compositionally biased region" description="Pro residues" evidence="9">
    <location>
        <begin position="328"/>
        <end position="339"/>
    </location>
</feature>
<dbReference type="GO" id="GO:0071949">
    <property type="term" value="F:FAD binding"/>
    <property type="evidence" value="ECO:0007669"/>
    <property type="project" value="TreeGrafter"/>
</dbReference>
<comment type="caution">
    <text evidence="10">The sequence shown here is derived from an EMBL/GenBank/DDBJ whole genome shotgun (WGS) entry which is preliminary data.</text>
</comment>
<organism evidence="10 11">
    <name type="scientific">Cellulomonas aerilata</name>
    <dbReference type="NCBI Taxonomy" id="515326"/>
    <lineage>
        <taxon>Bacteria</taxon>
        <taxon>Bacillati</taxon>
        <taxon>Actinomycetota</taxon>
        <taxon>Actinomycetes</taxon>
        <taxon>Micrococcales</taxon>
        <taxon>Cellulomonadaceae</taxon>
        <taxon>Cellulomonas</taxon>
    </lineage>
</organism>